<reference evidence="2" key="2">
    <citation type="submission" date="2010-04" db="EMBL/GenBank/DDBJ databases">
        <authorList>
            <person name="Buell R."/>
            <person name="Hamilton J."/>
            <person name="Hostetler J."/>
        </authorList>
    </citation>
    <scope>NUCLEOTIDE SEQUENCE [LARGE SCALE GENOMIC DNA]</scope>
    <source>
        <strain evidence="2">DAOM:BR144</strain>
    </source>
</reference>
<protein>
    <submittedName>
        <fullName evidence="1">Uncharacterized protein</fullName>
    </submittedName>
</protein>
<proteinExistence type="predicted"/>
<dbReference type="Proteomes" id="UP000019132">
    <property type="component" value="Unassembled WGS sequence"/>
</dbReference>
<name>K3W9M1_GLOUD</name>
<evidence type="ECO:0000313" key="1">
    <source>
        <dbReference type="EnsemblProtists" id="PYU1_T001662"/>
    </source>
</evidence>
<dbReference type="eggNOG" id="ENOG502S2XI">
    <property type="taxonomic scope" value="Eukaryota"/>
</dbReference>
<evidence type="ECO:0000313" key="2">
    <source>
        <dbReference type="Proteomes" id="UP000019132"/>
    </source>
</evidence>
<keyword evidence="2" id="KW-1185">Reference proteome</keyword>
<dbReference type="HOGENOM" id="CLU_048969_0_0_1"/>
<dbReference type="EnsemblProtists" id="PYU1_T001662">
    <property type="protein sequence ID" value="PYU1_T001662"/>
    <property type="gene ID" value="PYU1_G001661"/>
</dbReference>
<organism evidence="1 2">
    <name type="scientific">Globisporangium ultimum (strain ATCC 200006 / CBS 805.95 / DAOM BR144)</name>
    <name type="common">Pythium ultimum</name>
    <dbReference type="NCBI Taxonomy" id="431595"/>
    <lineage>
        <taxon>Eukaryota</taxon>
        <taxon>Sar</taxon>
        <taxon>Stramenopiles</taxon>
        <taxon>Oomycota</taxon>
        <taxon>Peronosporomycetes</taxon>
        <taxon>Pythiales</taxon>
        <taxon>Pythiaceae</taxon>
        <taxon>Globisporangium</taxon>
    </lineage>
</organism>
<dbReference type="EMBL" id="GL376626">
    <property type="status" value="NOT_ANNOTATED_CDS"/>
    <property type="molecule type" value="Genomic_DNA"/>
</dbReference>
<dbReference type="InParanoid" id="K3W9M1"/>
<sequence length="294" mass="33003">MESQDALRGSCARRSDLASVDEEVGSTALENVYLKKLRNDHTKVIDKFAKVLRDLKPLKTNVPSYPRCTPDAMTFKRFARNVDMHYHQLDQVFQKVGLTETVVDIEDAQLDTSHDGGGAVLMFTSSRAIPFQPHQVNGAAMRLRNSGTIVDLKGRGQMYEHSATSVAIEIQFVVDNIAVTLRGISKRFYEHGRTVFIWDGVSEWPNKSTGQVVTIEERSWGVLKALRRSGNGAKSFPASLFQSYVYLTPGISREMGHQDKYLSFLSGIVLPAYQQYFAAYMQLLENVLLEQSLS</sequence>
<reference evidence="1" key="3">
    <citation type="submission" date="2015-02" db="UniProtKB">
        <authorList>
            <consortium name="EnsemblProtists"/>
        </authorList>
    </citation>
    <scope>IDENTIFICATION</scope>
    <source>
        <strain evidence="1">DAOM BR144</strain>
    </source>
</reference>
<reference evidence="2" key="1">
    <citation type="journal article" date="2010" name="Genome Biol.">
        <title>Genome sequence of the necrotrophic plant pathogen Pythium ultimum reveals original pathogenicity mechanisms and effector repertoire.</title>
        <authorList>
            <person name="Levesque C.A."/>
            <person name="Brouwer H."/>
            <person name="Cano L."/>
            <person name="Hamilton J.P."/>
            <person name="Holt C."/>
            <person name="Huitema E."/>
            <person name="Raffaele S."/>
            <person name="Robideau G.P."/>
            <person name="Thines M."/>
            <person name="Win J."/>
            <person name="Zerillo M.M."/>
            <person name="Beakes G.W."/>
            <person name="Boore J.L."/>
            <person name="Busam D."/>
            <person name="Dumas B."/>
            <person name="Ferriera S."/>
            <person name="Fuerstenberg S.I."/>
            <person name="Gachon C.M."/>
            <person name="Gaulin E."/>
            <person name="Govers F."/>
            <person name="Grenville-Briggs L."/>
            <person name="Horner N."/>
            <person name="Hostetler J."/>
            <person name="Jiang R.H."/>
            <person name="Johnson J."/>
            <person name="Krajaejun T."/>
            <person name="Lin H."/>
            <person name="Meijer H.J."/>
            <person name="Moore B."/>
            <person name="Morris P."/>
            <person name="Phuntmart V."/>
            <person name="Puiu D."/>
            <person name="Shetty J."/>
            <person name="Stajich J.E."/>
            <person name="Tripathy S."/>
            <person name="Wawra S."/>
            <person name="van West P."/>
            <person name="Whitty B.R."/>
            <person name="Coutinho P.M."/>
            <person name="Henrissat B."/>
            <person name="Martin F."/>
            <person name="Thomas P.D."/>
            <person name="Tyler B.M."/>
            <person name="De Vries R.P."/>
            <person name="Kamoun S."/>
            <person name="Yandell M."/>
            <person name="Tisserat N."/>
            <person name="Buell C.R."/>
        </authorList>
    </citation>
    <scope>NUCLEOTIDE SEQUENCE</scope>
    <source>
        <strain evidence="2">DAOM:BR144</strain>
    </source>
</reference>
<dbReference type="VEuPathDB" id="FungiDB:PYU1_G001661"/>
<dbReference type="AlphaFoldDB" id="K3W9M1"/>
<accession>K3W9M1</accession>